<dbReference type="AlphaFoldDB" id="A0A858RCH9"/>
<evidence type="ECO:0000313" key="2">
    <source>
        <dbReference type="Proteomes" id="UP000501812"/>
    </source>
</evidence>
<reference evidence="1 2" key="1">
    <citation type="submission" date="2020-04" db="EMBL/GenBank/DDBJ databases">
        <title>Luteolibacter sp. G-1-1-1 isolated from soil.</title>
        <authorList>
            <person name="Dahal R.H."/>
        </authorList>
    </citation>
    <scope>NUCLEOTIDE SEQUENCE [LARGE SCALE GENOMIC DNA]</scope>
    <source>
        <strain evidence="1 2">G-1-1-1</strain>
    </source>
</reference>
<organism evidence="1 2">
    <name type="scientific">Luteolibacter luteus</name>
    <dbReference type="NCBI Taxonomy" id="2728835"/>
    <lineage>
        <taxon>Bacteria</taxon>
        <taxon>Pseudomonadati</taxon>
        <taxon>Verrucomicrobiota</taxon>
        <taxon>Verrucomicrobiia</taxon>
        <taxon>Verrucomicrobiales</taxon>
        <taxon>Verrucomicrobiaceae</taxon>
        <taxon>Luteolibacter</taxon>
    </lineage>
</organism>
<dbReference type="EMBL" id="CP051774">
    <property type="protein sequence ID" value="QJE94497.1"/>
    <property type="molecule type" value="Genomic_DNA"/>
</dbReference>
<dbReference type="RefSeq" id="WP_169452718.1">
    <property type="nucleotide sequence ID" value="NZ_CP051774.1"/>
</dbReference>
<keyword evidence="2" id="KW-1185">Reference proteome</keyword>
<sequence>MPEEPNEATLRGEARDQIIKYFKGEFSPAADRTQLDKQFSTVLQGHRLVPLQIDKDEENEFAIQFKILSGNHGNAVMAIADWEGGRWRILGFLAGNQIQIGQSRNDGFSELNTAWHLEGDDYKAISYRFIRGSYTEVSAERRKITGY</sequence>
<dbReference type="Proteomes" id="UP000501812">
    <property type="component" value="Chromosome"/>
</dbReference>
<evidence type="ECO:0000313" key="1">
    <source>
        <dbReference type="EMBL" id="QJE94497.1"/>
    </source>
</evidence>
<protein>
    <submittedName>
        <fullName evidence="1">Uncharacterized protein</fullName>
    </submittedName>
</protein>
<gene>
    <name evidence="1" type="ORF">HHL09_01405</name>
</gene>
<accession>A0A858RCH9</accession>
<proteinExistence type="predicted"/>
<dbReference type="KEGG" id="luo:HHL09_01405"/>
<name>A0A858RCH9_9BACT</name>